<feature type="compositionally biased region" description="Basic residues" evidence="1">
    <location>
        <begin position="50"/>
        <end position="93"/>
    </location>
</feature>
<feature type="non-terminal residue" evidence="2">
    <location>
        <position position="1"/>
    </location>
</feature>
<dbReference type="AlphaFoldDB" id="A0A6J4PPJ6"/>
<dbReference type="EMBL" id="CADCUS010000380">
    <property type="protein sequence ID" value="CAA9420040.1"/>
    <property type="molecule type" value="Genomic_DNA"/>
</dbReference>
<feature type="non-terminal residue" evidence="2">
    <location>
        <position position="178"/>
    </location>
</feature>
<accession>A0A6J4PPJ6</accession>
<organism evidence="2">
    <name type="scientific">uncultured Pseudonocardia sp</name>
    <dbReference type="NCBI Taxonomy" id="211455"/>
    <lineage>
        <taxon>Bacteria</taxon>
        <taxon>Bacillati</taxon>
        <taxon>Actinomycetota</taxon>
        <taxon>Actinomycetes</taxon>
        <taxon>Pseudonocardiales</taxon>
        <taxon>Pseudonocardiaceae</taxon>
        <taxon>Pseudonocardia</taxon>
        <taxon>environmental samples</taxon>
    </lineage>
</organism>
<evidence type="ECO:0000313" key="2">
    <source>
        <dbReference type="EMBL" id="CAA9420040.1"/>
    </source>
</evidence>
<evidence type="ECO:0000256" key="1">
    <source>
        <dbReference type="SAM" id="MobiDB-lite"/>
    </source>
</evidence>
<sequence length="178" mass="19661">ERSPPRRPDRGRRDRCARAVRAAVPGLDRRRRPRLRRVLHPRLLLRVLRRRPGGGPRRGRGVARRPVPRRAVRVGPGRRGRARPVPRPGHRRGAGLGVGAGGLAVAAPAPPRHPQHPRRGPRAAGVAVRRDPEHPHPAGAGARARRAALARRTGTRRRDRPSRSGPLARRARAGRPRL</sequence>
<feature type="compositionally biased region" description="Basic residues" evidence="1">
    <location>
        <begin position="143"/>
        <end position="160"/>
    </location>
</feature>
<protein>
    <submittedName>
        <fullName evidence="2">Uncharacterized protein</fullName>
    </submittedName>
</protein>
<gene>
    <name evidence="2" type="ORF">AVDCRST_MAG66-2588</name>
</gene>
<feature type="region of interest" description="Disordered" evidence="1">
    <location>
        <begin position="50"/>
        <end position="178"/>
    </location>
</feature>
<feature type="compositionally biased region" description="Basic residues" evidence="1">
    <location>
        <begin position="169"/>
        <end position="178"/>
    </location>
</feature>
<reference evidence="2" key="1">
    <citation type="submission" date="2020-02" db="EMBL/GenBank/DDBJ databases">
        <authorList>
            <person name="Meier V. D."/>
        </authorList>
    </citation>
    <scope>NUCLEOTIDE SEQUENCE</scope>
    <source>
        <strain evidence="2">AVDCRST_MAG66</strain>
    </source>
</reference>
<proteinExistence type="predicted"/>
<name>A0A6J4PPJ6_9PSEU</name>